<sequence length="194" mass="22817">MMDEKIFKGFEYYELTQDSDGNIILGDYNDVLNARRARMDMLWDNLSQYDINFVKLNKAFNEKFMSDEKLLSRIYNEDKEIALERDKVLSILDNLDNLSSIDTLDLLAISLLLSDISNIEKDIVLGGNTEFSELKDLFLEKKESGEYYTDEEYRELANYVDCVNYQIQLELIQRSENKNLNNDKNNNDKNNKEE</sequence>
<reference evidence="1 2" key="1">
    <citation type="submission" date="2016-09" db="EMBL/GenBank/DDBJ databases">
        <title>Genomic evidence for plant-parasitic nematodes as the earliest Wolbachia hosts.</title>
        <authorList>
            <person name="Brown A.M."/>
            <person name="Wasala S.K."/>
            <person name="Howe D.K."/>
            <person name="Peetz A.B."/>
            <person name="Zasada I.A."/>
            <person name="Denver D.R."/>
        </authorList>
    </citation>
    <scope>NUCLEOTIDE SEQUENCE [LARGE SCALE GENOMIC DNA]</scope>
    <source>
        <strain evidence="2">wPpe</strain>
    </source>
</reference>
<gene>
    <name evidence="1" type="ORF">BIY23_01100</name>
</gene>
<dbReference type="AlphaFoldDB" id="A0A1E7QLH6"/>
<keyword evidence="2" id="KW-1185">Reference proteome</keyword>
<protein>
    <submittedName>
        <fullName evidence="1">Uncharacterized protein</fullName>
    </submittedName>
</protein>
<accession>A0A1E7QLH6</accession>
<dbReference type="EMBL" id="MJMG01000001">
    <property type="protein sequence ID" value="OEY87069.1"/>
    <property type="molecule type" value="Genomic_DNA"/>
</dbReference>
<evidence type="ECO:0000313" key="1">
    <source>
        <dbReference type="EMBL" id="OEY87069.1"/>
    </source>
</evidence>
<organism evidence="1 2">
    <name type="scientific">Wolbachia pipientis</name>
    <dbReference type="NCBI Taxonomy" id="955"/>
    <lineage>
        <taxon>Bacteria</taxon>
        <taxon>Pseudomonadati</taxon>
        <taxon>Pseudomonadota</taxon>
        <taxon>Alphaproteobacteria</taxon>
        <taxon>Rickettsiales</taxon>
        <taxon>Anaplasmataceae</taxon>
        <taxon>Wolbachieae</taxon>
        <taxon>Wolbachia</taxon>
    </lineage>
</organism>
<comment type="caution">
    <text evidence="1">The sequence shown here is derived from an EMBL/GenBank/DDBJ whole genome shotgun (WGS) entry which is preliminary data.</text>
</comment>
<proteinExistence type="predicted"/>
<evidence type="ECO:0000313" key="2">
    <source>
        <dbReference type="Proteomes" id="UP000175679"/>
    </source>
</evidence>
<dbReference type="Proteomes" id="UP000175679">
    <property type="component" value="Unassembled WGS sequence"/>
</dbReference>
<dbReference type="RefSeq" id="WP_070064719.1">
    <property type="nucleotide sequence ID" value="NZ_MJMG01000001.1"/>
</dbReference>
<name>A0A1E7QLH6_WOLPI</name>
<dbReference type="OrthoDB" id="7163955at2"/>